<feature type="transmembrane region" description="Helical" evidence="1">
    <location>
        <begin position="31"/>
        <end position="50"/>
    </location>
</feature>
<keyword evidence="3" id="KW-1185">Reference proteome</keyword>
<accession>A0A1E3VTG9</accession>
<feature type="transmembrane region" description="Helical" evidence="1">
    <location>
        <begin position="252"/>
        <end position="269"/>
    </location>
</feature>
<feature type="transmembrane region" description="Helical" evidence="1">
    <location>
        <begin position="357"/>
        <end position="375"/>
    </location>
</feature>
<feature type="transmembrane region" description="Helical" evidence="1">
    <location>
        <begin position="422"/>
        <end position="441"/>
    </location>
</feature>
<dbReference type="AlphaFoldDB" id="A0A1E3VTG9"/>
<gene>
    <name evidence="2" type="ORF">AUC71_04445</name>
</gene>
<evidence type="ECO:0000313" key="3">
    <source>
        <dbReference type="Proteomes" id="UP000095042"/>
    </source>
</evidence>
<feature type="transmembrane region" description="Helical" evidence="1">
    <location>
        <begin position="86"/>
        <end position="104"/>
    </location>
</feature>
<evidence type="ECO:0000256" key="1">
    <source>
        <dbReference type="SAM" id="Phobius"/>
    </source>
</evidence>
<feature type="transmembrane region" description="Helical" evidence="1">
    <location>
        <begin position="457"/>
        <end position="478"/>
    </location>
</feature>
<dbReference type="RefSeq" id="WP_069625086.1">
    <property type="nucleotide sequence ID" value="NZ_LPWD01000455.1"/>
</dbReference>
<sequence length="494" mass="53176">MIYEFLVVSVVFVAGVFFVAALGMRGLGIAALGFLVGSFVLVAVGFLLVVCGLPTNPVWMLASTLFLSLALWFGSPIRVKPTQQEWIYLACAFSGLALIVFLAHELNLVKYHIDSFRYLLGAWLLANDNYDLANLNLITKRNLAVPILQSLGRLYDDGYVRTISPALSASLLLALWWYHSTGTQPAQSNRPQGTPSQTYRYAVGVAMLLLLVSNNRYVFHSFYVNGHLFFGICFVAITASSWLLATRPNMPGPALLGLIAAAIMALTVTRPEAPLAIMLAIAPLLLSDMVTLRSRALVLGVYGASTIVWSSFVIMAFVKAGAQVPAFAIGPLVLGIAALVAIPVLAWSKLTGHRRQLLIAGEALLWLALAGAAILNPQILVESLAATYENVVGGAGAWGASLAFLAALVLLVLILCRDDTLVYLQFPLTAVIPLFLLLAYFRGGGYRVGDGDSLNRMLIQVVPLAALYIAVAATSRCWRAPAFLARRTGLKNHS</sequence>
<feature type="transmembrane region" description="Helical" evidence="1">
    <location>
        <begin position="158"/>
        <end position="178"/>
    </location>
</feature>
<evidence type="ECO:0000313" key="2">
    <source>
        <dbReference type="EMBL" id="ODR96819.1"/>
    </source>
</evidence>
<keyword evidence="1" id="KW-0472">Membrane</keyword>
<protein>
    <recommendedName>
        <fullName evidence="4">Glycosyltransferase RgtA/B/C/D-like domain-containing protein</fullName>
    </recommendedName>
</protein>
<proteinExistence type="predicted"/>
<dbReference type="EMBL" id="LPWD01000455">
    <property type="protein sequence ID" value="ODR96819.1"/>
    <property type="molecule type" value="Genomic_DNA"/>
</dbReference>
<feature type="transmembrane region" description="Helical" evidence="1">
    <location>
        <begin position="324"/>
        <end position="345"/>
    </location>
</feature>
<feature type="transmembrane region" description="Helical" evidence="1">
    <location>
        <begin position="224"/>
        <end position="245"/>
    </location>
</feature>
<feature type="transmembrane region" description="Helical" evidence="1">
    <location>
        <begin position="6"/>
        <end position="24"/>
    </location>
</feature>
<organism evidence="2 3">
    <name type="scientific">Methyloceanibacter marginalis</name>
    <dbReference type="NCBI Taxonomy" id="1774971"/>
    <lineage>
        <taxon>Bacteria</taxon>
        <taxon>Pseudomonadati</taxon>
        <taxon>Pseudomonadota</taxon>
        <taxon>Alphaproteobacteria</taxon>
        <taxon>Hyphomicrobiales</taxon>
        <taxon>Hyphomicrobiaceae</taxon>
        <taxon>Methyloceanibacter</taxon>
    </lineage>
</organism>
<name>A0A1E3VTG9_9HYPH</name>
<dbReference type="Proteomes" id="UP000095042">
    <property type="component" value="Unassembled WGS sequence"/>
</dbReference>
<evidence type="ECO:0008006" key="4">
    <source>
        <dbReference type="Google" id="ProtNLM"/>
    </source>
</evidence>
<keyword evidence="1" id="KW-0812">Transmembrane</keyword>
<feature type="transmembrane region" description="Helical" evidence="1">
    <location>
        <begin position="56"/>
        <end position="74"/>
    </location>
</feature>
<feature type="transmembrane region" description="Helical" evidence="1">
    <location>
        <begin position="199"/>
        <end position="218"/>
    </location>
</feature>
<feature type="transmembrane region" description="Helical" evidence="1">
    <location>
        <begin position="299"/>
        <end position="318"/>
    </location>
</feature>
<dbReference type="OrthoDB" id="8448622at2"/>
<feature type="transmembrane region" description="Helical" evidence="1">
    <location>
        <begin position="395"/>
        <end position="415"/>
    </location>
</feature>
<comment type="caution">
    <text evidence="2">The sequence shown here is derived from an EMBL/GenBank/DDBJ whole genome shotgun (WGS) entry which is preliminary data.</text>
</comment>
<reference evidence="2 3" key="1">
    <citation type="journal article" date="2016" name="Environ. Microbiol.">
        <title>New Methyloceanibacter diversity from North Sea sediments includes methanotroph containing solely the soluble methane monooxygenase.</title>
        <authorList>
            <person name="Vekeman B."/>
            <person name="Kerckhof F.M."/>
            <person name="Cremers G."/>
            <person name="de Vos P."/>
            <person name="Vandamme P."/>
            <person name="Boon N."/>
            <person name="Op den Camp H.J."/>
            <person name="Heylen K."/>
        </authorList>
    </citation>
    <scope>NUCLEOTIDE SEQUENCE [LARGE SCALE GENOMIC DNA]</scope>
    <source>
        <strain evidence="2 3">R-67177</strain>
    </source>
</reference>
<keyword evidence="1" id="KW-1133">Transmembrane helix</keyword>